<proteinExistence type="predicted"/>
<feature type="transmembrane region" description="Helical" evidence="2">
    <location>
        <begin position="68"/>
        <end position="91"/>
    </location>
</feature>
<dbReference type="Proteomes" id="UP000305362">
    <property type="component" value="Unassembled WGS sequence"/>
</dbReference>
<keyword evidence="2" id="KW-0812">Transmembrane</keyword>
<accession>A0AB74KH66</accession>
<evidence type="ECO:0000259" key="3">
    <source>
        <dbReference type="Pfam" id="PF20152"/>
    </source>
</evidence>
<feature type="region of interest" description="Disordered" evidence="1">
    <location>
        <begin position="347"/>
        <end position="401"/>
    </location>
</feature>
<reference evidence="4 5" key="1">
    <citation type="submission" date="2019-03" db="EMBL/GenBank/DDBJ databases">
        <title>Sequencing 25 genomes of Wallemia mellicola.</title>
        <authorList>
            <person name="Gostincar C."/>
        </authorList>
    </citation>
    <scope>NUCLEOTIDE SEQUENCE [LARGE SCALE GENOMIC DNA]</scope>
    <source>
        <strain evidence="4 5">EXF-1277</strain>
    </source>
</reference>
<evidence type="ECO:0000256" key="1">
    <source>
        <dbReference type="SAM" id="MobiDB-lite"/>
    </source>
</evidence>
<keyword evidence="2" id="KW-1133">Transmembrane helix</keyword>
<evidence type="ECO:0000313" key="5">
    <source>
        <dbReference type="Proteomes" id="UP000305362"/>
    </source>
</evidence>
<dbReference type="Pfam" id="PF20152">
    <property type="entry name" value="DUF6534"/>
    <property type="match status" value="1"/>
</dbReference>
<dbReference type="PANTHER" id="PTHR40465:SF1">
    <property type="entry name" value="DUF6534 DOMAIN-CONTAINING PROTEIN"/>
    <property type="match status" value="1"/>
</dbReference>
<sequence length="401" mass="44762">MGYQPDYDNPALQALASDMHANLGCYLIGCVLNLILMAILGMQCLDYYSKSNLSRENLLNITLEFSQINKGVVGFLFITGLFQSACFLQVWRTLPHNTLTNLASEMLYHPFINGFGDLRVWDDTRWTWWSEPVVSSVIAVLCQAFFLNRCWRVTKSWAVLVVALIGMTAAIGFGIACTYLLSVYVYFTNSNAIASKICASLWLAFSTATDIWISMFLVIHLARERKRHTGFSTTDRIIASVLAYTLKTASLTSIWVVINLALYCGVTTNFAWSIFQFNMGKVYSISVLYTLLSRIDVRKILSVHNVQVSSSKGRTADNVHTSSAIHIRTEVERDYELDDKAISSRLSPIAPPLHRDASSSNNVSDSEADAELGFGHKGPQDSIVDDDRSTRALRLNTNAPF</sequence>
<gene>
    <name evidence="4" type="ORF">E3Q03_00738</name>
</gene>
<feature type="transmembrane region" description="Helical" evidence="2">
    <location>
        <begin position="126"/>
        <end position="147"/>
    </location>
</feature>
<feature type="transmembrane region" description="Helical" evidence="2">
    <location>
        <begin position="26"/>
        <end position="48"/>
    </location>
</feature>
<name>A0AB74KH66_9BASI</name>
<protein>
    <recommendedName>
        <fullName evidence="3">DUF6534 domain-containing protein</fullName>
    </recommendedName>
</protein>
<dbReference type="InterPro" id="IPR045339">
    <property type="entry name" value="DUF6534"/>
</dbReference>
<feature type="transmembrane region" description="Helical" evidence="2">
    <location>
        <begin position="159"/>
        <end position="187"/>
    </location>
</feature>
<dbReference type="EMBL" id="SPRV01000005">
    <property type="protein sequence ID" value="TIC70812.1"/>
    <property type="molecule type" value="Genomic_DNA"/>
</dbReference>
<comment type="caution">
    <text evidence="4">The sequence shown here is derived from an EMBL/GenBank/DDBJ whole genome shotgun (WGS) entry which is preliminary data.</text>
</comment>
<evidence type="ECO:0000256" key="2">
    <source>
        <dbReference type="SAM" id="Phobius"/>
    </source>
</evidence>
<feature type="domain" description="DUF6534" evidence="3">
    <location>
        <begin position="206"/>
        <end position="294"/>
    </location>
</feature>
<dbReference type="AlphaFoldDB" id="A0AB74KH66"/>
<dbReference type="PANTHER" id="PTHR40465">
    <property type="entry name" value="CHROMOSOME 1, WHOLE GENOME SHOTGUN SEQUENCE"/>
    <property type="match status" value="1"/>
</dbReference>
<feature type="transmembrane region" description="Helical" evidence="2">
    <location>
        <begin position="199"/>
        <end position="221"/>
    </location>
</feature>
<keyword evidence="2" id="KW-0472">Membrane</keyword>
<organism evidence="4 5">
    <name type="scientific">Wallemia mellicola</name>
    <dbReference type="NCBI Taxonomy" id="1708541"/>
    <lineage>
        <taxon>Eukaryota</taxon>
        <taxon>Fungi</taxon>
        <taxon>Dikarya</taxon>
        <taxon>Basidiomycota</taxon>
        <taxon>Wallemiomycotina</taxon>
        <taxon>Wallemiomycetes</taxon>
        <taxon>Wallemiales</taxon>
        <taxon>Wallemiaceae</taxon>
        <taxon>Wallemia</taxon>
    </lineage>
</organism>
<evidence type="ECO:0000313" key="4">
    <source>
        <dbReference type="EMBL" id="TIC70812.1"/>
    </source>
</evidence>